<evidence type="ECO:0000313" key="3">
    <source>
        <dbReference type="EMBL" id="ADI22909.1"/>
    </source>
</evidence>
<dbReference type="PANTHER" id="PTHR22946:SF0">
    <property type="entry name" value="DIENELACTONE HYDROLASE DOMAIN-CONTAINING PROTEIN"/>
    <property type="match status" value="1"/>
</dbReference>
<name>E7C635_9HYPH</name>
<reference evidence="3" key="1">
    <citation type="submission" date="2010-01" db="EMBL/GenBank/DDBJ databases">
        <title>Genome fragments of uncultured bacteria from the North Pacific subtropical Gyre.</title>
        <authorList>
            <person name="Pham V.D."/>
            <person name="Delong E.F."/>
        </authorList>
    </citation>
    <scope>NUCLEOTIDE SEQUENCE</scope>
</reference>
<dbReference type="PANTHER" id="PTHR22946">
    <property type="entry name" value="DIENELACTONE HYDROLASE DOMAIN-CONTAINING PROTEIN-RELATED"/>
    <property type="match status" value="1"/>
</dbReference>
<keyword evidence="1" id="KW-0732">Signal</keyword>
<feature type="signal peptide" evidence="1">
    <location>
        <begin position="1"/>
        <end position="21"/>
    </location>
</feature>
<dbReference type="EMBL" id="GU568000">
    <property type="protein sequence ID" value="ADI22909.1"/>
    <property type="molecule type" value="Genomic_DNA"/>
</dbReference>
<dbReference type="PROSITE" id="PS51257">
    <property type="entry name" value="PROKAR_LIPOPROTEIN"/>
    <property type="match status" value="1"/>
</dbReference>
<dbReference type="InterPro" id="IPR029058">
    <property type="entry name" value="AB_hydrolase_fold"/>
</dbReference>
<feature type="chain" id="PRO_5003218137" description="Dienelactone hydrolase domain-containing protein" evidence="1">
    <location>
        <begin position="22"/>
        <end position="360"/>
    </location>
</feature>
<organism evidence="3">
    <name type="scientific">uncultured Rhizobium sp. HF0500_35F13</name>
    <dbReference type="NCBI Taxonomy" id="723627"/>
    <lineage>
        <taxon>Bacteria</taxon>
        <taxon>Pseudomonadati</taxon>
        <taxon>Pseudomonadota</taxon>
        <taxon>Alphaproteobacteria</taxon>
        <taxon>Hyphomicrobiales</taxon>
        <taxon>Rhizobiaceae</taxon>
        <taxon>Rhizobium/Agrobacterium group</taxon>
        <taxon>Rhizobium</taxon>
        <taxon>environmental samples</taxon>
    </lineage>
</organism>
<evidence type="ECO:0000259" key="2">
    <source>
        <dbReference type="Pfam" id="PF01738"/>
    </source>
</evidence>
<accession>E7C635</accession>
<dbReference type="InterPro" id="IPR002925">
    <property type="entry name" value="Dienelactn_hydro"/>
</dbReference>
<protein>
    <recommendedName>
        <fullName evidence="2">Dienelactone hydrolase domain-containing protein</fullName>
    </recommendedName>
</protein>
<dbReference type="GO" id="GO:0016787">
    <property type="term" value="F:hydrolase activity"/>
    <property type="evidence" value="ECO:0007669"/>
    <property type="project" value="InterPro"/>
</dbReference>
<feature type="domain" description="Dienelactone hydrolase" evidence="2">
    <location>
        <begin position="120"/>
        <end position="261"/>
    </location>
</feature>
<dbReference type="InterPro" id="IPR050261">
    <property type="entry name" value="FrsA_esterase"/>
</dbReference>
<proteinExistence type="predicted"/>
<dbReference type="SUPFAM" id="SSF53474">
    <property type="entry name" value="alpha/beta-Hydrolases"/>
    <property type="match status" value="1"/>
</dbReference>
<evidence type="ECO:0000256" key="1">
    <source>
        <dbReference type="SAM" id="SignalP"/>
    </source>
</evidence>
<dbReference type="AlphaFoldDB" id="E7C635"/>
<dbReference type="Gene3D" id="3.40.50.1820">
    <property type="entry name" value="alpha/beta hydrolase"/>
    <property type="match status" value="1"/>
</dbReference>
<sequence length="360" mass="40141">MHARGLPWLLLTLLLACPLPAGTPKRVSWLNSIQQPPDEIPGDKLRFLSVRQANLDQLIESRKDWEAHREIVRDRWLKYLGPVAQRERPLPAIQVLSTETLDDGIIRQRITYEVLPGEMIEAYLLIPSKVAGRVPGVVVLHSTVNHSIRQPAGVEGKAEKAFGLEAARRGMIAICPRNYLWPNNDEIKAQEQADKFLAAYPESKGMARMLHDSLVAVDLLLAQPHVHPGKIAAVGHSLGAKEVIYLAAFDQRVGVTISSEGGVSKTFSNWGAPWYLGEQIERFPHEHNELLGLIAPRPFLLIGGDSADGAVSWPIIADALQIYRLYDRHPPLGLFNHGQGHAVPPIAEQRIYEWLETYLD</sequence>
<dbReference type="Pfam" id="PF01738">
    <property type="entry name" value="DLH"/>
    <property type="match status" value="1"/>
</dbReference>